<sequence>MAEALKLAEQGRTTTTPNPNVGCVIVKDDQLIGAGYHQRAGGPHAEVHALLQAGSAATGATAYVTLEPCSHQGKTPPCADALIAAGVARVVCALVDPNPQVAGKGLAALRAAGIATEHGVLASAAEQLNLGFLKRMRTGRPRVIVKLAASLDGATAMASGESQWITGPEARADVQRWRAQSCAILTGVDTVLADDPALTVRLPDCSRQPLRLVLDSHGRIPLDAQLLRMPGTTLVLHGEHLAAERVAALQQAGYRPVGLPLVDNRIDLNALLDWAGHEQLNQLWVEAGATLAGALIGSGNTDEVMLYQAPLFLGAQTRPMLANQWHSLADGVRFSVLDRRMIGQDVRMRLRPIHD</sequence>
<dbReference type="PROSITE" id="PS51747">
    <property type="entry name" value="CYT_DCMP_DEAMINASES_2"/>
    <property type="match status" value="1"/>
</dbReference>
<dbReference type="UniPathway" id="UPA00275">
    <property type="reaction ID" value="UER00401"/>
</dbReference>
<dbReference type="PANTHER" id="PTHR38011">
    <property type="entry name" value="DIHYDROFOLATE REDUCTASE FAMILY PROTEIN (AFU_ORTHOLOGUE AFUA_8G06820)"/>
    <property type="match status" value="1"/>
</dbReference>
<dbReference type="NCBIfam" id="TIGR00227">
    <property type="entry name" value="ribD_Cterm"/>
    <property type="match status" value="1"/>
</dbReference>
<evidence type="ECO:0000313" key="19">
    <source>
        <dbReference type="Proteomes" id="UP000229757"/>
    </source>
</evidence>
<proteinExistence type="inferred from homology"/>
<feature type="binding site" evidence="15">
    <location>
        <position position="286"/>
    </location>
    <ligand>
        <name>substrate</name>
    </ligand>
</feature>
<evidence type="ECO:0000256" key="9">
    <source>
        <dbReference type="ARBA" id="ARBA00022833"/>
    </source>
</evidence>
<dbReference type="GO" id="GO:0008703">
    <property type="term" value="F:5-amino-6-(5-phosphoribosylamino)uracil reductase activity"/>
    <property type="evidence" value="ECO:0007669"/>
    <property type="project" value="UniProtKB-EC"/>
</dbReference>
<dbReference type="Pfam" id="PF01872">
    <property type="entry name" value="RibD_C"/>
    <property type="match status" value="1"/>
</dbReference>
<evidence type="ECO:0000256" key="11">
    <source>
        <dbReference type="ARBA" id="ARBA00023002"/>
    </source>
</evidence>
<feature type="active site" description="Proton donor" evidence="14">
    <location>
        <position position="46"/>
    </location>
</feature>
<keyword evidence="8 13" id="KW-0378">Hydrolase</keyword>
<dbReference type="EC" id="1.1.1.193" evidence="13"/>
<dbReference type="Gene3D" id="3.40.430.10">
    <property type="entry name" value="Dihydrofolate Reductase, subunit A"/>
    <property type="match status" value="1"/>
</dbReference>
<dbReference type="SUPFAM" id="SSF53927">
    <property type="entry name" value="Cytidine deaminase-like"/>
    <property type="match status" value="1"/>
</dbReference>
<comment type="pathway">
    <text evidence="3 13">Cofactor biosynthesis; riboflavin biosynthesis; 5-amino-6-(D-ribitylamino)uracil from GTP: step 3/4.</text>
</comment>
<evidence type="ECO:0000256" key="6">
    <source>
        <dbReference type="ARBA" id="ARBA00022619"/>
    </source>
</evidence>
<dbReference type="InterPro" id="IPR050765">
    <property type="entry name" value="Riboflavin_Biosynth_HTPR"/>
</dbReference>
<name>A0A2K8KVV8_9GAMM</name>
<accession>A0A2K8KVV8</accession>
<reference evidence="18 19" key="1">
    <citation type="journal article" date="2017" name="Environ. Microbiol.">
        <title>Genomic and physiological analyses of 'Reinekea forsetii' reveal a versatile opportunistic lifestyle during spring algae blooms.</title>
        <authorList>
            <person name="Avci B."/>
            <person name="Hahnke R.L."/>
            <person name="Chafee M."/>
            <person name="Fischer T."/>
            <person name="Gruber-Vodicka H."/>
            <person name="Tegetmeyer H.E."/>
            <person name="Harder J."/>
            <person name="Fuchs B.M."/>
            <person name="Amann R.I."/>
            <person name="Teeling H."/>
        </authorList>
    </citation>
    <scope>NUCLEOTIDE SEQUENCE [LARGE SCALE GENOMIC DNA]</scope>
    <source>
        <strain evidence="18 19">Hel1_31_D35</strain>
    </source>
</reference>
<feature type="binding site" evidence="15">
    <location>
        <position position="198"/>
    </location>
    <ligand>
        <name>substrate</name>
    </ligand>
</feature>
<comment type="similarity">
    <text evidence="5 13">In the C-terminal section; belongs to the HTP reductase family.</text>
</comment>
<feature type="binding site" evidence="15">
    <location>
        <position position="190"/>
    </location>
    <ligand>
        <name>NADP(+)</name>
        <dbReference type="ChEBI" id="CHEBI:58349"/>
    </ligand>
</feature>
<comment type="cofactor">
    <cofactor evidence="13 16">
        <name>Zn(2+)</name>
        <dbReference type="ChEBI" id="CHEBI:29105"/>
    </cofactor>
    <text evidence="13 16">Binds 1 zinc ion.</text>
</comment>
<evidence type="ECO:0000256" key="16">
    <source>
        <dbReference type="PIRSR" id="PIRSR006769-3"/>
    </source>
</evidence>
<dbReference type="PANTHER" id="PTHR38011:SF7">
    <property type="entry name" value="2,5-DIAMINO-6-RIBOSYLAMINO-4(3H)-PYRIMIDINONE 5'-PHOSPHATE REDUCTASE"/>
    <property type="match status" value="1"/>
</dbReference>
<dbReference type="Gene3D" id="3.40.140.10">
    <property type="entry name" value="Cytidine Deaminase, domain 2"/>
    <property type="match status" value="1"/>
</dbReference>
<dbReference type="PIRSF" id="PIRSF006769">
    <property type="entry name" value="RibD"/>
    <property type="match status" value="1"/>
</dbReference>
<comment type="function">
    <text evidence="1 13">Converts 2,5-diamino-6-(ribosylamino)-4(3h)-pyrimidinone 5'-phosphate into 5-amino-6-(ribosylamino)-2,4(1h,3h)-pyrimidinedione 5'-phosphate.</text>
</comment>
<keyword evidence="7 13" id="KW-0479">Metal-binding</keyword>
<keyword evidence="19" id="KW-1185">Reference proteome</keyword>
<dbReference type="SUPFAM" id="SSF53597">
    <property type="entry name" value="Dihydrofolate reductase-like"/>
    <property type="match status" value="1"/>
</dbReference>
<dbReference type="FunFam" id="3.40.140.10:FF:000025">
    <property type="entry name" value="Riboflavin biosynthesis protein RibD"/>
    <property type="match status" value="1"/>
</dbReference>
<gene>
    <name evidence="18" type="primary">ribD</name>
    <name evidence="18" type="ORF">REIFOR_02990</name>
</gene>
<evidence type="ECO:0000256" key="13">
    <source>
        <dbReference type="PIRNR" id="PIRNR006769"/>
    </source>
</evidence>
<comment type="pathway">
    <text evidence="2 13">Cofactor biosynthesis; riboflavin biosynthesis; 5-amino-6-(D-ribitylamino)uracil from GTP: step 2/4.</text>
</comment>
<feature type="binding site" evidence="15">
    <location>
        <position position="162"/>
    </location>
    <ligand>
        <name>substrate</name>
    </ligand>
</feature>
<evidence type="ECO:0000256" key="10">
    <source>
        <dbReference type="ARBA" id="ARBA00022857"/>
    </source>
</evidence>
<dbReference type="GO" id="GO:0050661">
    <property type="term" value="F:NADP binding"/>
    <property type="evidence" value="ECO:0007669"/>
    <property type="project" value="InterPro"/>
</dbReference>
<dbReference type="InterPro" id="IPR016193">
    <property type="entry name" value="Cytidine_deaminase-like"/>
</dbReference>
<evidence type="ECO:0000256" key="4">
    <source>
        <dbReference type="ARBA" id="ARBA00005259"/>
    </source>
</evidence>
<keyword evidence="12" id="KW-0511">Multifunctional enzyme</keyword>
<feature type="binding site" evidence="15">
    <location>
        <position position="201"/>
    </location>
    <ligand>
        <name>substrate</name>
    </ligand>
</feature>
<dbReference type="KEGG" id="rfo:REIFOR_02990"/>
<dbReference type="EMBL" id="CP011797">
    <property type="protein sequence ID" value="ATX78109.1"/>
    <property type="molecule type" value="Genomic_DNA"/>
</dbReference>
<keyword evidence="9 13" id="KW-0862">Zinc</keyword>
<evidence type="ECO:0000256" key="5">
    <source>
        <dbReference type="ARBA" id="ARBA00007417"/>
    </source>
</evidence>
<evidence type="ECO:0000256" key="3">
    <source>
        <dbReference type="ARBA" id="ARBA00004910"/>
    </source>
</evidence>
<evidence type="ECO:0000256" key="1">
    <source>
        <dbReference type="ARBA" id="ARBA00002151"/>
    </source>
</evidence>
<evidence type="ECO:0000256" key="7">
    <source>
        <dbReference type="ARBA" id="ARBA00022723"/>
    </source>
</evidence>
<dbReference type="CDD" id="cd01284">
    <property type="entry name" value="Riboflavin_deaminase-reductase"/>
    <property type="match status" value="1"/>
</dbReference>
<dbReference type="InterPro" id="IPR016192">
    <property type="entry name" value="APOBEC/CMP_deaminase_Zn-bd"/>
</dbReference>
<protein>
    <recommendedName>
        <fullName evidence="13">Riboflavin biosynthesis protein RibD</fullName>
    </recommendedName>
    <domain>
        <recommendedName>
            <fullName evidence="13">Diaminohydroxyphosphoribosylaminopyrimidine deaminase</fullName>
            <shortName evidence="13">DRAP deaminase</shortName>
            <ecNumber evidence="13">3.5.4.26</ecNumber>
        </recommendedName>
        <alternativeName>
            <fullName evidence="13">Riboflavin-specific deaminase</fullName>
        </alternativeName>
    </domain>
    <domain>
        <recommendedName>
            <fullName evidence="13">5-amino-6-(5-phosphoribosylamino)uracil reductase</fullName>
            <ecNumber evidence="13">1.1.1.193</ecNumber>
        </recommendedName>
        <alternativeName>
            <fullName evidence="13">HTP reductase</fullName>
        </alternativeName>
    </domain>
</protein>
<feature type="binding site" evidence="15">
    <location>
        <position position="194"/>
    </location>
    <ligand>
        <name>NADP(+)</name>
        <dbReference type="ChEBI" id="CHEBI:58349"/>
    </ligand>
</feature>
<evidence type="ECO:0000256" key="15">
    <source>
        <dbReference type="PIRSR" id="PIRSR006769-2"/>
    </source>
</evidence>
<feature type="binding site" evidence="15">
    <location>
        <position position="216"/>
    </location>
    <ligand>
        <name>NADP(+)</name>
        <dbReference type="ChEBI" id="CHEBI:58349"/>
    </ligand>
</feature>
<keyword evidence="6 13" id="KW-0686">Riboflavin biosynthesis</keyword>
<dbReference type="AlphaFoldDB" id="A0A2K8KVV8"/>
<keyword evidence="11 13" id="KW-0560">Oxidoreductase</keyword>
<feature type="binding site" evidence="16">
    <location>
        <position position="69"/>
    </location>
    <ligand>
        <name>Zn(2+)</name>
        <dbReference type="ChEBI" id="CHEBI:29105"/>
        <note>catalytic</note>
    </ligand>
</feature>
<dbReference type="PROSITE" id="PS00903">
    <property type="entry name" value="CYT_DCMP_DEAMINASES_1"/>
    <property type="match status" value="1"/>
</dbReference>
<feature type="binding site" evidence="15">
    <location>
        <position position="178"/>
    </location>
    <ligand>
        <name>substrate</name>
    </ligand>
</feature>
<dbReference type="InterPro" id="IPR011549">
    <property type="entry name" value="RibD_C"/>
</dbReference>
<feature type="binding site" evidence="15">
    <location>
        <position position="148"/>
    </location>
    <ligand>
        <name>NADP(+)</name>
        <dbReference type="ChEBI" id="CHEBI:58349"/>
    </ligand>
</feature>
<dbReference type="InterPro" id="IPR024072">
    <property type="entry name" value="DHFR-like_dom_sf"/>
</dbReference>
<dbReference type="GO" id="GO:0008270">
    <property type="term" value="F:zinc ion binding"/>
    <property type="evidence" value="ECO:0007669"/>
    <property type="project" value="InterPro"/>
</dbReference>
<feature type="domain" description="CMP/dCMP-type deaminase" evidence="17">
    <location>
        <begin position="1"/>
        <end position="117"/>
    </location>
</feature>
<feature type="binding site" evidence="15">
    <location>
        <begin position="288"/>
        <end position="294"/>
    </location>
    <ligand>
        <name>NADP(+)</name>
        <dbReference type="ChEBI" id="CHEBI:58349"/>
    </ligand>
</feature>
<dbReference type="GO" id="GO:0008835">
    <property type="term" value="F:diaminohydroxyphosphoribosylaminopyrimidine deaminase activity"/>
    <property type="evidence" value="ECO:0007669"/>
    <property type="project" value="UniProtKB-EC"/>
</dbReference>
<feature type="binding site" evidence="15">
    <location>
        <position position="164"/>
    </location>
    <ligand>
        <name>NADP(+)</name>
        <dbReference type="ChEBI" id="CHEBI:58349"/>
    </ligand>
</feature>
<dbReference type="Pfam" id="PF00383">
    <property type="entry name" value="dCMP_cyt_deam_1"/>
    <property type="match status" value="1"/>
</dbReference>
<evidence type="ECO:0000259" key="17">
    <source>
        <dbReference type="PROSITE" id="PS51747"/>
    </source>
</evidence>
<evidence type="ECO:0000313" key="18">
    <source>
        <dbReference type="EMBL" id="ATX78109.1"/>
    </source>
</evidence>
<evidence type="ECO:0000256" key="8">
    <source>
        <dbReference type="ARBA" id="ARBA00022801"/>
    </source>
</evidence>
<dbReference type="EC" id="3.5.4.26" evidence="13"/>
<comment type="catalytic activity">
    <reaction evidence="13">
        <text>5-amino-6-(5-phospho-D-ribitylamino)uracil + NADP(+) = 5-amino-6-(5-phospho-D-ribosylamino)uracil + NADPH + H(+)</text>
        <dbReference type="Rhea" id="RHEA:17845"/>
        <dbReference type="ChEBI" id="CHEBI:15378"/>
        <dbReference type="ChEBI" id="CHEBI:57783"/>
        <dbReference type="ChEBI" id="CHEBI:58349"/>
        <dbReference type="ChEBI" id="CHEBI:58421"/>
        <dbReference type="ChEBI" id="CHEBI:58453"/>
        <dbReference type="EC" id="1.1.1.193"/>
    </reaction>
</comment>
<feature type="binding site" evidence="16">
    <location>
        <position position="44"/>
    </location>
    <ligand>
        <name>Zn(2+)</name>
        <dbReference type="ChEBI" id="CHEBI:29105"/>
        <note>catalytic</note>
    </ligand>
</feature>
<dbReference type="InterPro" id="IPR002125">
    <property type="entry name" value="CMP_dCMP_dom"/>
</dbReference>
<dbReference type="Proteomes" id="UP000229757">
    <property type="component" value="Chromosome"/>
</dbReference>
<evidence type="ECO:0000256" key="14">
    <source>
        <dbReference type="PIRSR" id="PIRSR006769-1"/>
    </source>
</evidence>
<keyword evidence="10 13" id="KW-0521">NADP</keyword>
<dbReference type="OrthoDB" id="9800865at2"/>
<feature type="binding site" evidence="16">
    <location>
        <position position="78"/>
    </location>
    <ligand>
        <name>Zn(2+)</name>
        <dbReference type="ChEBI" id="CHEBI:29105"/>
        <note>catalytic</note>
    </ligand>
</feature>
<dbReference type="GO" id="GO:0009231">
    <property type="term" value="P:riboflavin biosynthetic process"/>
    <property type="evidence" value="ECO:0007669"/>
    <property type="project" value="UniProtKB-UniPathway"/>
</dbReference>
<evidence type="ECO:0000256" key="12">
    <source>
        <dbReference type="ARBA" id="ARBA00023268"/>
    </source>
</evidence>
<organism evidence="18 19">
    <name type="scientific">Reinekea forsetii</name>
    <dbReference type="NCBI Taxonomy" id="1336806"/>
    <lineage>
        <taxon>Bacteria</taxon>
        <taxon>Pseudomonadati</taxon>
        <taxon>Pseudomonadota</taxon>
        <taxon>Gammaproteobacteria</taxon>
        <taxon>Oceanospirillales</taxon>
        <taxon>Saccharospirillaceae</taxon>
        <taxon>Reinekea</taxon>
    </lineage>
</organism>
<dbReference type="InterPro" id="IPR004794">
    <property type="entry name" value="Eubact_RibD"/>
</dbReference>
<dbReference type="InterPro" id="IPR002734">
    <property type="entry name" value="RibDG_C"/>
</dbReference>
<comment type="similarity">
    <text evidence="4 13">In the N-terminal section; belongs to the cytidine and deoxycytidylate deaminase family.</text>
</comment>
<evidence type="ECO:0000256" key="2">
    <source>
        <dbReference type="ARBA" id="ARBA00004882"/>
    </source>
</evidence>
<dbReference type="NCBIfam" id="TIGR00326">
    <property type="entry name" value="eubact_ribD"/>
    <property type="match status" value="1"/>
</dbReference>
<comment type="catalytic activity">
    <reaction evidence="13">
        <text>2,5-diamino-6-hydroxy-4-(5-phosphoribosylamino)-pyrimidine + H2O + H(+) = 5-amino-6-(5-phospho-D-ribosylamino)uracil + NH4(+)</text>
        <dbReference type="Rhea" id="RHEA:21868"/>
        <dbReference type="ChEBI" id="CHEBI:15377"/>
        <dbReference type="ChEBI" id="CHEBI:15378"/>
        <dbReference type="ChEBI" id="CHEBI:28938"/>
        <dbReference type="ChEBI" id="CHEBI:58453"/>
        <dbReference type="ChEBI" id="CHEBI:58614"/>
        <dbReference type="EC" id="3.5.4.26"/>
    </reaction>
</comment>